<proteinExistence type="predicted"/>
<evidence type="ECO:0000256" key="1">
    <source>
        <dbReference type="SAM" id="MobiDB-lite"/>
    </source>
</evidence>
<reference evidence="2 3" key="1">
    <citation type="submission" date="2019-09" db="EMBL/GenBank/DDBJ databases">
        <authorList>
            <person name="Ou C."/>
        </authorList>
    </citation>
    <scope>NUCLEOTIDE SEQUENCE [LARGE SCALE GENOMIC DNA]</scope>
    <source>
        <strain evidence="2">S2</strain>
        <tissue evidence="2">Leaf</tissue>
    </source>
</reference>
<evidence type="ECO:0000313" key="2">
    <source>
        <dbReference type="EMBL" id="KAB2626004.1"/>
    </source>
</evidence>
<protein>
    <submittedName>
        <fullName evidence="2">Uncharacterized protein</fullName>
    </submittedName>
</protein>
<feature type="compositionally biased region" description="Acidic residues" evidence="1">
    <location>
        <begin position="193"/>
        <end position="206"/>
    </location>
</feature>
<reference evidence="3" key="2">
    <citation type="submission" date="2019-10" db="EMBL/GenBank/DDBJ databases">
        <title>A de novo genome assembly of a pear dwarfing rootstock.</title>
        <authorList>
            <person name="Wang F."/>
            <person name="Wang J."/>
            <person name="Li S."/>
            <person name="Zhang Y."/>
            <person name="Fang M."/>
            <person name="Ma L."/>
            <person name="Zhao Y."/>
            <person name="Jiang S."/>
        </authorList>
    </citation>
    <scope>NUCLEOTIDE SEQUENCE [LARGE SCALE GENOMIC DNA]</scope>
</reference>
<gene>
    <name evidence="2" type="ORF">D8674_017664</name>
</gene>
<feature type="region of interest" description="Disordered" evidence="1">
    <location>
        <begin position="1"/>
        <end position="26"/>
    </location>
</feature>
<comment type="caution">
    <text evidence="2">The sequence shown here is derived from an EMBL/GenBank/DDBJ whole genome shotgun (WGS) entry which is preliminary data.</text>
</comment>
<organism evidence="2 3">
    <name type="scientific">Pyrus ussuriensis x Pyrus communis</name>
    <dbReference type="NCBI Taxonomy" id="2448454"/>
    <lineage>
        <taxon>Eukaryota</taxon>
        <taxon>Viridiplantae</taxon>
        <taxon>Streptophyta</taxon>
        <taxon>Embryophyta</taxon>
        <taxon>Tracheophyta</taxon>
        <taxon>Spermatophyta</taxon>
        <taxon>Magnoliopsida</taxon>
        <taxon>eudicotyledons</taxon>
        <taxon>Gunneridae</taxon>
        <taxon>Pentapetalae</taxon>
        <taxon>rosids</taxon>
        <taxon>fabids</taxon>
        <taxon>Rosales</taxon>
        <taxon>Rosaceae</taxon>
        <taxon>Amygdaloideae</taxon>
        <taxon>Maleae</taxon>
        <taxon>Pyrus</taxon>
    </lineage>
</organism>
<dbReference type="EMBL" id="SMOL01000160">
    <property type="protein sequence ID" value="KAB2626004.1"/>
    <property type="molecule type" value="Genomic_DNA"/>
</dbReference>
<sequence>MVMWREMGRMKKKGRETSGGSDPDGAAKGLHMLFSVRAGVGKQDNSLTGEVTHYCKMTDPTIVLRLLWWKTTKKQPTFEQLKMYIIKSRKADEEDVVMLNNLTPNKNDVGELKMQIQELKMKEVKTKVLEESNEEEVVEEEVEEEEEEDDDEEEEEEDEGGDNDAEEEDGEKDGDEQGGVEEDEEQREKGKEQEEDEDTNEEEQETKEDYRSYGGKSFEGGSRDC</sequence>
<accession>A0A5N5HRK9</accession>
<dbReference type="Proteomes" id="UP000327157">
    <property type="component" value="Chromosome 16"/>
</dbReference>
<reference evidence="2 3" key="3">
    <citation type="submission" date="2019-11" db="EMBL/GenBank/DDBJ databases">
        <title>A de novo genome assembly of a pear dwarfing rootstock.</title>
        <authorList>
            <person name="Wang F."/>
            <person name="Wang J."/>
            <person name="Li S."/>
            <person name="Zhang Y."/>
            <person name="Fang M."/>
            <person name="Ma L."/>
            <person name="Zhao Y."/>
            <person name="Jiang S."/>
        </authorList>
    </citation>
    <scope>NUCLEOTIDE SEQUENCE [LARGE SCALE GENOMIC DNA]</scope>
    <source>
        <strain evidence="2">S2</strain>
        <tissue evidence="2">Leaf</tissue>
    </source>
</reference>
<keyword evidence="3" id="KW-1185">Reference proteome</keyword>
<evidence type="ECO:0000313" key="3">
    <source>
        <dbReference type="Proteomes" id="UP000327157"/>
    </source>
</evidence>
<dbReference type="AlphaFoldDB" id="A0A5N5HRK9"/>
<feature type="region of interest" description="Disordered" evidence="1">
    <location>
        <begin position="127"/>
        <end position="225"/>
    </location>
</feature>
<feature type="compositionally biased region" description="Acidic residues" evidence="1">
    <location>
        <begin position="131"/>
        <end position="185"/>
    </location>
</feature>
<name>A0A5N5HRK9_9ROSA</name>